<feature type="transmembrane region" description="Helical" evidence="2">
    <location>
        <begin position="93"/>
        <end position="117"/>
    </location>
</feature>
<accession>A0A6A4T0Z4</accession>
<evidence type="ECO:0000313" key="4">
    <source>
        <dbReference type="Proteomes" id="UP000438429"/>
    </source>
</evidence>
<protein>
    <submittedName>
        <fullName evidence="3">Uncharacterized protein</fullName>
    </submittedName>
</protein>
<proteinExistence type="predicted"/>
<comment type="caution">
    <text evidence="3">The sequence shown here is derived from an EMBL/GenBank/DDBJ whole genome shotgun (WGS) entry which is preliminary data.</text>
</comment>
<organism evidence="3 4">
    <name type="scientific">Scophthalmus maximus</name>
    <name type="common">Turbot</name>
    <name type="synonym">Psetta maxima</name>
    <dbReference type="NCBI Taxonomy" id="52904"/>
    <lineage>
        <taxon>Eukaryota</taxon>
        <taxon>Metazoa</taxon>
        <taxon>Chordata</taxon>
        <taxon>Craniata</taxon>
        <taxon>Vertebrata</taxon>
        <taxon>Euteleostomi</taxon>
        <taxon>Actinopterygii</taxon>
        <taxon>Neopterygii</taxon>
        <taxon>Teleostei</taxon>
        <taxon>Neoteleostei</taxon>
        <taxon>Acanthomorphata</taxon>
        <taxon>Carangaria</taxon>
        <taxon>Pleuronectiformes</taxon>
        <taxon>Pleuronectoidei</taxon>
        <taxon>Scophthalmidae</taxon>
        <taxon>Scophthalmus</taxon>
    </lineage>
</organism>
<evidence type="ECO:0000256" key="1">
    <source>
        <dbReference type="SAM" id="MobiDB-lite"/>
    </source>
</evidence>
<gene>
    <name evidence="3" type="ORF">F2P81_007004</name>
</gene>
<evidence type="ECO:0000313" key="3">
    <source>
        <dbReference type="EMBL" id="KAF0041106.1"/>
    </source>
</evidence>
<dbReference type="AlphaFoldDB" id="A0A6A4T0Z4"/>
<evidence type="ECO:0000256" key="2">
    <source>
        <dbReference type="SAM" id="Phobius"/>
    </source>
</evidence>
<keyword evidence="2" id="KW-1133">Transmembrane helix</keyword>
<feature type="region of interest" description="Disordered" evidence="1">
    <location>
        <begin position="1"/>
        <end position="72"/>
    </location>
</feature>
<feature type="compositionally biased region" description="Basic and acidic residues" evidence="1">
    <location>
        <begin position="44"/>
        <end position="60"/>
    </location>
</feature>
<feature type="compositionally biased region" description="Basic and acidic residues" evidence="1">
    <location>
        <begin position="1"/>
        <end position="14"/>
    </location>
</feature>
<keyword evidence="2" id="KW-0812">Transmembrane</keyword>
<dbReference type="Proteomes" id="UP000438429">
    <property type="component" value="Unassembled WGS sequence"/>
</dbReference>
<keyword evidence="2" id="KW-0472">Membrane</keyword>
<name>A0A6A4T0Z4_SCOMX</name>
<sequence length="142" mass="16416">METPAPDRAHHPPAEETTTTTTGPRSRIRRPLTSWPHRGTPCARSEEEVHDRELSRKQQEKNIPNDGRCEEDYKGSRCEQFQLQSKFTNAGEAGLIAAVFIISLLILVVLALVIYYVRRMMKAKQQSQQKNQQQYWKVKPRV</sequence>
<reference evidence="3 4" key="1">
    <citation type="submission" date="2019-06" db="EMBL/GenBank/DDBJ databases">
        <title>Draft genomes of female and male turbot (Scophthalmus maximus).</title>
        <authorList>
            <person name="Xu H."/>
            <person name="Xu X.-W."/>
            <person name="Shao C."/>
            <person name="Chen S."/>
        </authorList>
    </citation>
    <scope>NUCLEOTIDE SEQUENCE [LARGE SCALE GENOMIC DNA]</scope>
    <source>
        <strain evidence="3">Ysfricsl-2016a</strain>
        <tissue evidence="3">Blood</tissue>
    </source>
</reference>
<dbReference type="EMBL" id="VEVO01000006">
    <property type="protein sequence ID" value="KAF0041106.1"/>
    <property type="molecule type" value="Genomic_DNA"/>
</dbReference>